<dbReference type="Pfam" id="PF03069">
    <property type="entry name" value="FmdA_AmdA"/>
    <property type="match status" value="2"/>
</dbReference>
<name>I4EU82_MODI5</name>
<evidence type="ECO:0000313" key="3">
    <source>
        <dbReference type="Proteomes" id="UP000006461"/>
    </source>
</evidence>
<reference evidence="2 3" key="1">
    <citation type="journal article" date="2012" name="J. Bacteriol.">
        <title>Genome Sequence of Radiation-Resistant Modestobacter marinus Strain BC501, a Representative Actinobacterium That Thrives on Calcareous Stone Surfaces.</title>
        <authorList>
            <person name="Normand P."/>
            <person name="Gury J."/>
            <person name="Pujic P."/>
            <person name="Chouaia B."/>
            <person name="Crotti E."/>
            <person name="Brusetti L."/>
            <person name="Daffonchio D."/>
            <person name="Vacherie B."/>
            <person name="Barbe V."/>
            <person name="Medigue C."/>
            <person name="Calteau A."/>
            <person name="Ghodhbane-Gtari F."/>
            <person name="Essoussi I."/>
            <person name="Nouioui I."/>
            <person name="Abbassi-Ghozzi I."/>
            <person name="Gtari M."/>
        </authorList>
    </citation>
    <scope>NUCLEOTIDE SEQUENCE [LARGE SCALE GENOMIC DNA]</scope>
    <source>
        <strain evidence="3">BC 501</strain>
    </source>
</reference>
<dbReference type="EMBL" id="FO203431">
    <property type="protein sequence ID" value="CCH86945.1"/>
    <property type="molecule type" value="Genomic_DNA"/>
</dbReference>
<dbReference type="AlphaFoldDB" id="I4EU82"/>
<keyword evidence="3" id="KW-1185">Reference proteome</keyword>
<dbReference type="PANTHER" id="PTHR31891">
    <property type="entry name" value="FORMAMIDASE C869.04-RELATED"/>
    <property type="match status" value="1"/>
</dbReference>
<dbReference type="GO" id="GO:0016811">
    <property type="term" value="F:hydrolase activity, acting on carbon-nitrogen (but not peptide) bonds, in linear amides"/>
    <property type="evidence" value="ECO:0007669"/>
    <property type="project" value="InterPro"/>
</dbReference>
<dbReference type="eggNOG" id="COG2421">
    <property type="taxonomic scope" value="Bacteria"/>
</dbReference>
<dbReference type="OMA" id="YVGDPHF"/>
<protein>
    <submittedName>
        <fullName evidence="2">Acetamidase/Formamidase</fullName>
    </submittedName>
</protein>
<accession>I4EU82</accession>
<gene>
    <name evidence="2" type="ordered locus">MODMU_1496</name>
</gene>
<dbReference type="KEGG" id="mmar:MODMU_1496"/>
<organism evidence="2 3">
    <name type="scientific">Modestobacter italicus (strain DSM 44449 / CECT 9708 / BC 501)</name>
    <dbReference type="NCBI Taxonomy" id="2732864"/>
    <lineage>
        <taxon>Bacteria</taxon>
        <taxon>Bacillati</taxon>
        <taxon>Actinomycetota</taxon>
        <taxon>Actinomycetes</taxon>
        <taxon>Geodermatophilales</taxon>
        <taxon>Geodermatophilaceae</taxon>
        <taxon>Modestobacter</taxon>
    </lineage>
</organism>
<feature type="region of interest" description="Disordered" evidence="1">
    <location>
        <begin position="1"/>
        <end position="28"/>
    </location>
</feature>
<dbReference type="STRING" id="477641.MODMU_1496"/>
<dbReference type="Proteomes" id="UP000006461">
    <property type="component" value="Chromosome"/>
</dbReference>
<dbReference type="HOGENOM" id="CLU_032013_2_0_11"/>
<evidence type="ECO:0000256" key="1">
    <source>
        <dbReference type="SAM" id="MobiDB-lite"/>
    </source>
</evidence>
<dbReference type="Gene3D" id="3.10.28.20">
    <property type="entry name" value="Acetamidase/Formamidase-like domains"/>
    <property type="match status" value="1"/>
</dbReference>
<sequence length="380" mass="39103">MTPDSATVAAMTTTQRAPGPLQPGEALDPRARYLPTTPETASWGWLPGAEDRPVLTIDPGDTVVVDTVSHEGVLEDQGRDPVAFFGGHGVAAADVLGDAVAIAASGLRPAGSEGGPHVVTGPIAVRGAEPGDVVTVEVLDLQLRAGYGVISNRHGKGALPGELPVVPGTVSVFATVDGDEGVIGVPGRPGRSLRFPLRPFLGLVGVATPGRLHSTPPGRHGGNLDVSVLGVGSRLHLRVQVPGAGVHVGDPHYAMGDGEVALTAFEAPLRATLRITSTRAADLRPGIAELLPLGETPQLWVPIGLDEDLGEAMRDCVRRALGLMQHGFDVDRATSLAYLSAAVDFSVSQVVDVVAGVHAAIRKADLREVTGDRPAALFGG</sequence>
<dbReference type="SUPFAM" id="SSF141130">
    <property type="entry name" value="Acetamidase/Formamidase-like"/>
    <property type="match status" value="1"/>
</dbReference>
<proteinExistence type="predicted"/>
<dbReference type="PATRIC" id="fig|477641.3.peg.1421"/>
<dbReference type="PANTHER" id="PTHR31891:SF1">
    <property type="entry name" value="FORMAMIDASE C869.04-RELATED"/>
    <property type="match status" value="1"/>
</dbReference>
<dbReference type="InterPro" id="IPR004304">
    <property type="entry name" value="FmdA_AmdA"/>
</dbReference>
<dbReference type="Gene3D" id="2.60.120.580">
    <property type="entry name" value="Acetamidase/Formamidase-like domains"/>
    <property type="match status" value="2"/>
</dbReference>
<evidence type="ECO:0000313" key="2">
    <source>
        <dbReference type="EMBL" id="CCH86945.1"/>
    </source>
</evidence>